<reference evidence="2" key="1">
    <citation type="submission" date="2020-01" db="EMBL/GenBank/DDBJ databases">
        <authorList>
            <person name="Seo Y.L."/>
        </authorList>
    </citation>
    <scope>NUCLEOTIDE SEQUENCE</scope>
    <source>
        <strain evidence="2">R11</strain>
    </source>
</reference>
<sequence length="166" mass="18357">MKYIALFCIASLSIISCSSPDNKQSATDTVVAGDTLAKSATTEKTNDTPTTSSLCFLRTEGKNNKDSTSIELVIKGSEVTGQMNWLPYQKDSRKGTLKGTKTGDIIAAQWSFMQEGMQDTLNLKFKLQDTLLMQKPLKLNTKTGREETDDSKDYSVSYQSSNKLHH</sequence>
<dbReference type="PROSITE" id="PS51257">
    <property type="entry name" value="PROKAR_LIPOPROTEIN"/>
    <property type="match status" value="1"/>
</dbReference>
<evidence type="ECO:0000313" key="2">
    <source>
        <dbReference type="EMBL" id="NCD69667.1"/>
    </source>
</evidence>
<keyword evidence="3" id="KW-1185">Reference proteome</keyword>
<accession>A0A966DTS9</accession>
<organism evidence="2 3">
    <name type="scientific">Mucilaginibacter agri</name>
    <dbReference type="NCBI Taxonomy" id="2695265"/>
    <lineage>
        <taxon>Bacteria</taxon>
        <taxon>Pseudomonadati</taxon>
        <taxon>Bacteroidota</taxon>
        <taxon>Sphingobacteriia</taxon>
        <taxon>Sphingobacteriales</taxon>
        <taxon>Sphingobacteriaceae</taxon>
        <taxon>Mucilaginibacter</taxon>
    </lineage>
</organism>
<gene>
    <name evidence="2" type="ORF">GSY63_09900</name>
</gene>
<dbReference type="Proteomes" id="UP000638732">
    <property type="component" value="Unassembled WGS sequence"/>
</dbReference>
<dbReference type="AlphaFoldDB" id="A0A966DTS9"/>
<reference evidence="2" key="2">
    <citation type="submission" date="2020-10" db="EMBL/GenBank/DDBJ databases">
        <title>Mucilaginibacter sp. nov., isolated from soil.</title>
        <authorList>
            <person name="Jeon C.O."/>
        </authorList>
    </citation>
    <scope>NUCLEOTIDE SEQUENCE</scope>
    <source>
        <strain evidence="2">R11</strain>
    </source>
</reference>
<dbReference type="RefSeq" id="WP_166585623.1">
    <property type="nucleotide sequence ID" value="NZ_WWEO01000041.1"/>
</dbReference>
<feature type="region of interest" description="Disordered" evidence="1">
    <location>
        <begin position="142"/>
        <end position="166"/>
    </location>
</feature>
<evidence type="ECO:0000313" key="3">
    <source>
        <dbReference type="Proteomes" id="UP000638732"/>
    </source>
</evidence>
<evidence type="ECO:0000256" key="1">
    <source>
        <dbReference type="SAM" id="MobiDB-lite"/>
    </source>
</evidence>
<dbReference type="EMBL" id="WWEO01000041">
    <property type="protein sequence ID" value="NCD69667.1"/>
    <property type="molecule type" value="Genomic_DNA"/>
</dbReference>
<feature type="compositionally biased region" description="Polar residues" evidence="1">
    <location>
        <begin position="154"/>
        <end position="166"/>
    </location>
</feature>
<name>A0A966DTS9_9SPHI</name>
<comment type="caution">
    <text evidence="2">The sequence shown here is derived from an EMBL/GenBank/DDBJ whole genome shotgun (WGS) entry which is preliminary data.</text>
</comment>
<proteinExistence type="predicted"/>
<protein>
    <submittedName>
        <fullName evidence="2">Uncharacterized protein</fullName>
    </submittedName>
</protein>